<dbReference type="PANTHER" id="PTHR11070:SF17">
    <property type="entry name" value="DNA HELICASE IV"/>
    <property type="match status" value="1"/>
</dbReference>
<evidence type="ECO:0000256" key="4">
    <source>
        <dbReference type="ARBA" id="ARBA00022840"/>
    </source>
</evidence>
<dbReference type="Gene3D" id="3.40.50.300">
    <property type="entry name" value="P-loop containing nucleotide triphosphate hydrolases"/>
    <property type="match status" value="2"/>
</dbReference>
<evidence type="ECO:0000313" key="12">
    <source>
        <dbReference type="EMBL" id="GGI17291.1"/>
    </source>
</evidence>
<keyword evidence="4 9" id="KW-0067">ATP-binding</keyword>
<feature type="domain" description="UvrD-like helicase ATP-binding" evidence="11">
    <location>
        <begin position="181"/>
        <end position="540"/>
    </location>
</feature>
<evidence type="ECO:0000259" key="11">
    <source>
        <dbReference type="PROSITE" id="PS51198"/>
    </source>
</evidence>
<dbReference type="InterPro" id="IPR027785">
    <property type="entry name" value="UvrD-like_helicase_C"/>
</dbReference>
<dbReference type="InterPro" id="IPR014017">
    <property type="entry name" value="DNA_helicase_UvrD-like_C"/>
</dbReference>
<feature type="coiled-coil region" evidence="10">
    <location>
        <begin position="3"/>
        <end position="30"/>
    </location>
</feature>
<proteinExistence type="predicted"/>
<keyword evidence="10" id="KW-0175">Coiled coil</keyword>
<dbReference type="RefSeq" id="WP_088002218.1">
    <property type="nucleotide sequence ID" value="NZ_BMHB01000003.1"/>
</dbReference>
<reference evidence="13" key="1">
    <citation type="journal article" date="2019" name="Int. J. Syst. Evol. Microbiol.">
        <title>The Global Catalogue of Microorganisms (GCM) 10K type strain sequencing project: providing services to taxonomists for standard genome sequencing and annotation.</title>
        <authorList>
            <consortium name="The Broad Institute Genomics Platform"/>
            <consortium name="The Broad Institute Genome Sequencing Center for Infectious Disease"/>
            <person name="Wu L."/>
            <person name="Ma J."/>
        </authorList>
    </citation>
    <scope>NUCLEOTIDE SEQUENCE [LARGE SCALE GENOMIC DNA]</scope>
    <source>
        <strain evidence="13">CGMCC 1.14993</strain>
    </source>
</reference>
<dbReference type="GO" id="GO:0005829">
    <property type="term" value="C:cytosol"/>
    <property type="evidence" value="ECO:0007669"/>
    <property type="project" value="TreeGrafter"/>
</dbReference>
<dbReference type="Pfam" id="PF13361">
    <property type="entry name" value="UvrD_C"/>
    <property type="match status" value="1"/>
</dbReference>
<dbReference type="GO" id="GO:0043138">
    <property type="term" value="F:3'-5' DNA helicase activity"/>
    <property type="evidence" value="ECO:0007669"/>
    <property type="project" value="UniProtKB-EC"/>
</dbReference>
<evidence type="ECO:0000256" key="2">
    <source>
        <dbReference type="ARBA" id="ARBA00022801"/>
    </source>
</evidence>
<evidence type="ECO:0000256" key="8">
    <source>
        <dbReference type="ARBA" id="ARBA00048988"/>
    </source>
</evidence>
<comment type="catalytic activity">
    <reaction evidence="6">
        <text>Couples ATP hydrolysis with the unwinding of duplex DNA by translocating in the 3'-5' direction.</text>
        <dbReference type="EC" id="5.6.2.4"/>
    </reaction>
</comment>
<accession>A0A8J3AVE4</accession>
<dbReference type="Pfam" id="PF00580">
    <property type="entry name" value="UvrD-helicase"/>
    <property type="match status" value="1"/>
</dbReference>
<keyword evidence="3 9" id="KW-0347">Helicase</keyword>
<comment type="caution">
    <text evidence="12">The sequence shown here is derived from an EMBL/GenBank/DDBJ whole genome shotgun (WGS) entry which is preliminary data.</text>
</comment>
<name>A0A8J3AVE4_9BACI</name>
<dbReference type="GO" id="GO:0000725">
    <property type="term" value="P:recombinational repair"/>
    <property type="evidence" value="ECO:0007669"/>
    <property type="project" value="TreeGrafter"/>
</dbReference>
<dbReference type="InterPro" id="IPR027417">
    <property type="entry name" value="P-loop_NTPase"/>
</dbReference>
<evidence type="ECO:0000256" key="6">
    <source>
        <dbReference type="ARBA" id="ARBA00034617"/>
    </source>
</evidence>
<feature type="binding site" evidence="9">
    <location>
        <begin position="202"/>
        <end position="209"/>
    </location>
    <ligand>
        <name>ATP</name>
        <dbReference type="ChEBI" id="CHEBI:30616"/>
    </ligand>
</feature>
<keyword evidence="2 9" id="KW-0378">Hydrolase</keyword>
<dbReference type="InterPro" id="IPR000212">
    <property type="entry name" value="DNA_helicase_UvrD/REP"/>
</dbReference>
<evidence type="ECO:0000256" key="5">
    <source>
        <dbReference type="ARBA" id="ARBA00023235"/>
    </source>
</evidence>
<dbReference type="GO" id="GO:0003677">
    <property type="term" value="F:DNA binding"/>
    <property type="evidence" value="ECO:0007669"/>
    <property type="project" value="InterPro"/>
</dbReference>
<dbReference type="OrthoDB" id="9787585at2"/>
<keyword evidence="5" id="KW-0413">Isomerase</keyword>
<dbReference type="Proteomes" id="UP000626244">
    <property type="component" value="Unassembled WGS sequence"/>
</dbReference>
<dbReference type="GO" id="GO:0016787">
    <property type="term" value="F:hydrolase activity"/>
    <property type="evidence" value="ECO:0007669"/>
    <property type="project" value="UniProtKB-UniRule"/>
</dbReference>
<evidence type="ECO:0000313" key="13">
    <source>
        <dbReference type="Proteomes" id="UP000626244"/>
    </source>
</evidence>
<evidence type="ECO:0000256" key="7">
    <source>
        <dbReference type="ARBA" id="ARBA00034808"/>
    </source>
</evidence>
<dbReference type="EMBL" id="BMHB01000003">
    <property type="protein sequence ID" value="GGI17291.1"/>
    <property type="molecule type" value="Genomic_DNA"/>
</dbReference>
<dbReference type="GO" id="GO:0005524">
    <property type="term" value="F:ATP binding"/>
    <property type="evidence" value="ECO:0007669"/>
    <property type="project" value="UniProtKB-UniRule"/>
</dbReference>
<dbReference type="AlphaFoldDB" id="A0A8J3AVE4"/>
<keyword evidence="13" id="KW-1185">Reference proteome</keyword>
<dbReference type="PANTHER" id="PTHR11070">
    <property type="entry name" value="UVRD / RECB / PCRA DNA HELICASE FAMILY MEMBER"/>
    <property type="match status" value="1"/>
</dbReference>
<dbReference type="InterPro" id="IPR014016">
    <property type="entry name" value="UvrD-like_ATP-bd"/>
</dbReference>
<dbReference type="SUPFAM" id="SSF52540">
    <property type="entry name" value="P-loop containing nucleoside triphosphate hydrolases"/>
    <property type="match status" value="1"/>
</dbReference>
<evidence type="ECO:0000256" key="1">
    <source>
        <dbReference type="ARBA" id="ARBA00022741"/>
    </source>
</evidence>
<dbReference type="PROSITE" id="PS51198">
    <property type="entry name" value="UVRD_HELICASE_ATP_BIND"/>
    <property type="match status" value="1"/>
</dbReference>
<evidence type="ECO:0000256" key="9">
    <source>
        <dbReference type="PROSITE-ProRule" id="PRU00560"/>
    </source>
</evidence>
<comment type="catalytic activity">
    <reaction evidence="8">
        <text>ATP + H2O = ADP + phosphate + H(+)</text>
        <dbReference type="Rhea" id="RHEA:13065"/>
        <dbReference type="ChEBI" id="CHEBI:15377"/>
        <dbReference type="ChEBI" id="CHEBI:15378"/>
        <dbReference type="ChEBI" id="CHEBI:30616"/>
        <dbReference type="ChEBI" id="CHEBI:43474"/>
        <dbReference type="ChEBI" id="CHEBI:456216"/>
        <dbReference type="EC" id="5.6.2.4"/>
    </reaction>
</comment>
<dbReference type="EC" id="5.6.2.4" evidence="7"/>
<dbReference type="Pfam" id="PF13538">
    <property type="entry name" value="UvrD_C_2"/>
    <property type="match status" value="1"/>
</dbReference>
<protein>
    <recommendedName>
        <fullName evidence="7">DNA 3'-5' helicase</fullName>
        <ecNumber evidence="7">5.6.2.4</ecNumber>
    </recommendedName>
</protein>
<sequence>METQAYEEELQQLNTIMNEIDRQLTKLEGVPIYTGSDVTEQVLEGIRETNRRNLRIAINEPYFGRMDFQEEGKESVPLYIGKIGVSDIATEDPMVIDWRAPVASMFYSFTGGDDLAYYDSPEGIIEGLIYLKRNIVIRKKNLQRVVDTYIKGSQNESVTDDFLLYRLSENKDNRLKDIVSTIQSEQNDIIRSSKNTPLIIQGVAGSGKTTVALHRLAYLIYQYRETIRAEKMIIFAPNNMFLNYISNVLPELGVGGIQQTTFTDWALAILDYEVAAKDSSENLDKWFSTGVDRPKINENTPGKWKGSIHFKDYIDRCIERYEASAVPDRDFEPWDKIKIEKETLHQWFSYEYKHYPLAKRRERIVARIKKWIDGELKNIEETNIKKDKKKKATQYLTSYMKQWPKHTALSFYKSLFVLTDKSTLADSIPAEIMKTTAMNCKKKEVDLEDLAPLVYIHNRLYGIEAQYKYHHVIIDEAQDFSPFQIGLLKQMAQGNSFTILGDLSQAIHEYQGIKSWDEFLEIFNHDQVKYYELSRSYRSTMEIIHFANEIISKAEIPVSLANPVFRSGEKVKMIQVEDTNRINLIIKTIEQLQHNKMDTIAIIGRTEKECALLHDALTEAGMSATFIHSKQRKYEGGISVVPVYLAKGLEFDAVLLMDVDEQHYEATNQDAKLLYVGCTRALHELWVLYSGRKSPLIEDIDVQLFTSMI</sequence>
<organism evidence="12 13">
    <name type="scientific">Gottfriedia solisilvae</name>
    <dbReference type="NCBI Taxonomy" id="1516104"/>
    <lineage>
        <taxon>Bacteria</taxon>
        <taxon>Bacillati</taxon>
        <taxon>Bacillota</taxon>
        <taxon>Bacilli</taxon>
        <taxon>Bacillales</taxon>
        <taxon>Bacillaceae</taxon>
        <taxon>Gottfriedia</taxon>
    </lineage>
</organism>
<evidence type="ECO:0000256" key="3">
    <source>
        <dbReference type="ARBA" id="ARBA00022806"/>
    </source>
</evidence>
<gene>
    <name evidence="12" type="primary">uvrD</name>
    <name evidence="12" type="ORF">GCM10007380_37210</name>
</gene>
<keyword evidence="1 9" id="KW-0547">Nucleotide-binding</keyword>
<evidence type="ECO:0000256" key="10">
    <source>
        <dbReference type="SAM" id="Coils"/>
    </source>
</evidence>